<evidence type="ECO:0000313" key="5">
    <source>
        <dbReference type="EMBL" id="VAW49616.1"/>
    </source>
</evidence>
<dbReference type="PANTHER" id="PTHR43630:SF1">
    <property type="entry name" value="POLY-BETA-1,6-N-ACETYL-D-GLUCOSAMINE SYNTHASE"/>
    <property type="match status" value="1"/>
</dbReference>
<feature type="transmembrane region" description="Helical" evidence="3">
    <location>
        <begin position="6"/>
        <end position="29"/>
    </location>
</feature>
<dbReference type="InterPro" id="IPR029044">
    <property type="entry name" value="Nucleotide-diphossugar_trans"/>
</dbReference>
<accession>A0A3B0WZ37</accession>
<protein>
    <recommendedName>
        <fullName evidence="4">Glycosyltransferase 2-like domain-containing protein</fullName>
    </recommendedName>
</protein>
<name>A0A3B0WZ37_9ZZZZ</name>
<keyword evidence="2" id="KW-0808">Transferase</keyword>
<reference evidence="5" key="1">
    <citation type="submission" date="2018-06" db="EMBL/GenBank/DDBJ databases">
        <authorList>
            <person name="Zhirakovskaya E."/>
        </authorList>
    </citation>
    <scope>NUCLEOTIDE SEQUENCE</scope>
</reference>
<dbReference type="EMBL" id="UOFC01000294">
    <property type="protein sequence ID" value="VAW49616.1"/>
    <property type="molecule type" value="Genomic_DNA"/>
</dbReference>
<feature type="domain" description="Glycosyltransferase 2-like" evidence="4">
    <location>
        <begin position="47"/>
        <end position="168"/>
    </location>
</feature>
<gene>
    <name evidence="5" type="ORF">MNBD_GAMMA03-276</name>
</gene>
<evidence type="ECO:0000256" key="1">
    <source>
        <dbReference type="ARBA" id="ARBA00022676"/>
    </source>
</evidence>
<feature type="transmembrane region" description="Helical" evidence="3">
    <location>
        <begin position="317"/>
        <end position="335"/>
    </location>
</feature>
<feature type="transmembrane region" description="Helical" evidence="3">
    <location>
        <begin position="347"/>
        <end position="369"/>
    </location>
</feature>
<dbReference type="PANTHER" id="PTHR43630">
    <property type="entry name" value="POLY-BETA-1,6-N-ACETYL-D-GLUCOSAMINE SYNTHASE"/>
    <property type="match status" value="1"/>
</dbReference>
<dbReference type="InterPro" id="IPR001173">
    <property type="entry name" value="Glyco_trans_2-like"/>
</dbReference>
<feature type="transmembrane region" description="Helical" evidence="3">
    <location>
        <begin position="292"/>
        <end position="311"/>
    </location>
</feature>
<keyword evidence="3" id="KW-1133">Transmembrane helix</keyword>
<dbReference type="Pfam" id="PF00535">
    <property type="entry name" value="Glycos_transf_2"/>
    <property type="match status" value="1"/>
</dbReference>
<proteinExistence type="predicted"/>
<sequence length="382" mass="44607">MYFLIFSFYLTLIILIYVYFGYPILLLVLKNFLKSEIKKDKTSLKCSLIITAFNEELCIEKKIKNSLKLNYPRSNLEIIVALDGCTDSTESIVKRYESQGVVLIKNQKHLGKTFVQFMAVEKAKGEILIFTDANAELEKNSVKIMMENYADSDVGCVCGNLNYIKNNDICGEGLYKKYENFIKSLENSTNSIISAEGSFFSVRKKYYTQPCVSGGEDALLPFRVAKDKKKVIYEKEAMSFEEFLSNDTDQIKRRARIVCRNLQLMSRMKEVLNPLAFGFFSIKFWSHKMLRWLVPFFLIFLLVINICLLKYGIFYQVFLFIQIGFYLCALIFPIIKEVFLVNKLKKIFYIPYFFCFSNLGIFLGFLYYFSGKKYQTWVPQRT</sequence>
<keyword evidence="1" id="KW-0328">Glycosyltransferase</keyword>
<keyword evidence="3" id="KW-0812">Transmembrane</keyword>
<evidence type="ECO:0000256" key="3">
    <source>
        <dbReference type="SAM" id="Phobius"/>
    </source>
</evidence>
<dbReference type="GO" id="GO:0016757">
    <property type="term" value="F:glycosyltransferase activity"/>
    <property type="evidence" value="ECO:0007669"/>
    <property type="project" value="UniProtKB-KW"/>
</dbReference>
<organism evidence="5">
    <name type="scientific">hydrothermal vent metagenome</name>
    <dbReference type="NCBI Taxonomy" id="652676"/>
    <lineage>
        <taxon>unclassified sequences</taxon>
        <taxon>metagenomes</taxon>
        <taxon>ecological metagenomes</taxon>
    </lineage>
</organism>
<dbReference type="AlphaFoldDB" id="A0A3B0WZ37"/>
<dbReference type="SUPFAM" id="SSF53448">
    <property type="entry name" value="Nucleotide-diphospho-sugar transferases"/>
    <property type="match status" value="1"/>
</dbReference>
<keyword evidence="3" id="KW-0472">Membrane</keyword>
<dbReference type="Gene3D" id="3.90.550.10">
    <property type="entry name" value="Spore Coat Polysaccharide Biosynthesis Protein SpsA, Chain A"/>
    <property type="match status" value="1"/>
</dbReference>
<evidence type="ECO:0000259" key="4">
    <source>
        <dbReference type="Pfam" id="PF00535"/>
    </source>
</evidence>
<evidence type="ECO:0000256" key="2">
    <source>
        <dbReference type="ARBA" id="ARBA00022679"/>
    </source>
</evidence>